<dbReference type="EMBL" id="CP123384">
    <property type="protein sequence ID" value="XCC93121.1"/>
    <property type="molecule type" value="Genomic_DNA"/>
</dbReference>
<dbReference type="RefSeq" id="WP_353471945.1">
    <property type="nucleotide sequence ID" value="NZ_CP123384.1"/>
</dbReference>
<evidence type="ECO:0000313" key="2">
    <source>
        <dbReference type="EMBL" id="XCC93121.1"/>
    </source>
</evidence>
<reference evidence="2" key="1">
    <citation type="submission" date="2023-02" db="EMBL/GenBank/DDBJ databases">
        <title>Description and genomic characterization of Salipiger bruguierae sp. nov., isolated from the sediment of mangrove plant Bruguiera sexangula.</title>
        <authorList>
            <person name="Long M."/>
        </authorList>
    </citation>
    <scope>NUCLEOTIDE SEQUENCE</scope>
    <source>
        <strain evidence="2">H15</strain>
    </source>
</reference>
<sequence length="107" mass="11578">MTEITLLYWRDIPAQVIAGSGRRAAKMVLPERFEAAIDRAAMRSGAREGDAYLAAWRRVPAPPQDGAPQEIAGALAARLDTEYTPERLAALVAQNGWAARPDHAKGP</sequence>
<accession>A0AAU8ADW5</accession>
<name>A0AAU8ADW5_9RHOB</name>
<dbReference type="Pfam" id="PF13769">
    <property type="entry name" value="Virulence_fact"/>
    <property type="match status" value="1"/>
</dbReference>
<organism evidence="2">
    <name type="scientific">Alloyangia sp. H15</name>
    <dbReference type="NCBI Taxonomy" id="3029062"/>
    <lineage>
        <taxon>Bacteria</taxon>
        <taxon>Pseudomonadati</taxon>
        <taxon>Pseudomonadota</taxon>
        <taxon>Alphaproteobacteria</taxon>
        <taxon>Rhodobacterales</taxon>
        <taxon>Roseobacteraceae</taxon>
        <taxon>Alloyangia</taxon>
    </lineage>
</organism>
<protein>
    <submittedName>
        <fullName evidence="2">Virulence factor</fullName>
    </submittedName>
</protein>
<dbReference type="InterPro" id="IPR025989">
    <property type="entry name" value="Virulence_F_dom"/>
</dbReference>
<gene>
    <name evidence="2" type="ORF">PVT71_11620</name>
</gene>
<dbReference type="AlphaFoldDB" id="A0AAU8ADW5"/>
<feature type="domain" description="Virulence factor" evidence="1">
    <location>
        <begin position="8"/>
        <end position="92"/>
    </location>
</feature>
<evidence type="ECO:0000259" key="1">
    <source>
        <dbReference type="Pfam" id="PF13769"/>
    </source>
</evidence>
<proteinExistence type="predicted"/>